<evidence type="ECO:0000313" key="1">
    <source>
        <dbReference type="EMBL" id="KAK3281689.1"/>
    </source>
</evidence>
<protein>
    <submittedName>
        <fullName evidence="1">Uncharacterized protein</fullName>
    </submittedName>
</protein>
<accession>A0AAE0LED0</accession>
<name>A0AAE0LED0_9CHLO</name>
<comment type="caution">
    <text evidence="1">The sequence shown here is derived from an EMBL/GenBank/DDBJ whole genome shotgun (WGS) entry which is preliminary data.</text>
</comment>
<dbReference type="AlphaFoldDB" id="A0AAE0LED0"/>
<keyword evidence="2" id="KW-1185">Reference proteome</keyword>
<organism evidence="1 2">
    <name type="scientific">Cymbomonas tetramitiformis</name>
    <dbReference type="NCBI Taxonomy" id="36881"/>
    <lineage>
        <taxon>Eukaryota</taxon>
        <taxon>Viridiplantae</taxon>
        <taxon>Chlorophyta</taxon>
        <taxon>Pyramimonadophyceae</taxon>
        <taxon>Pyramimonadales</taxon>
        <taxon>Pyramimonadaceae</taxon>
        <taxon>Cymbomonas</taxon>
    </lineage>
</organism>
<proteinExistence type="predicted"/>
<sequence length="102" mass="11214">MQGTEDGDKGAGEIAPPLARRMRRVAGAMLASAAPITRFHRGCESAAKVWRQQRESWVVRVGECVCVITLSLQLHPVCYSNAPCHELKVCKSCALRHLQSAR</sequence>
<dbReference type="Proteomes" id="UP001190700">
    <property type="component" value="Unassembled WGS sequence"/>
</dbReference>
<dbReference type="EMBL" id="LGRX02003745">
    <property type="protein sequence ID" value="KAK3281689.1"/>
    <property type="molecule type" value="Genomic_DNA"/>
</dbReference>
<evidence type="ECO:0000313" key="2">
    <source>
        <dbReference type="Proteomes" id="UP001190700"/>
    </source>
</evidence>
<reference evidence="1 2" key="1">
    <citation type="journal article" date="2015" name="Genome Biol. Evol.">
        <title>Comparative Genomics of a Bacterivorous Green Alga Reveals Evolutionary Causalities and Consequences of Phago-Mixotrophic Mode of Nutrition.</title>
        <authorList>
            <person name="Burns J.A."/>
            <person name="Paasch A."/>
            <person name="Narechania A."/>
            <person name="Kim E."/>
        </authorList>
    </citation>
    <scope>NUCLEOTIDE SEQUENCE [LARGE SCALE GENOMIC DNA]</scope>
    <source>
        <strain evidence="1 2">PLY_AMNH</strain>
    </source>
</reference>
<gene>
    <name evidence="1" type="ORF">CYMTET_10536</name>
</gene>